<dbReference type="InterPro" id="IPR009003">
    <property type="entry name" value="Peptidase_S1_PA"/>
</dbReference>
<comment type="similarity">
    <text evidence="1">Belongs to the peptidase S1 family. Snake venom subfamily.</text>
</comment>
<dbReference type="Gene3D" id="2.40.10.10">
    <property type="entry name" value="Trypsin-like serine proteases"/>
    <property type="match status" value="2"/>
</dbReference>
<evidence type="ECO:0000256" key="1">
    <source>
        <dbReference type="ARBA" id="ARBA00009228"/>
    </source>
</evidence>
<dbReference type="PROSITE" id="PS50240">
    <property type="entry name" value="TRYPSIN_DOM"/>
    <property type="match status" value="1"/>
</dbReference>
<evidence type="ECO:0000256" key="6">
    <source>
        <dbReference type="RuleBase" id="RU363034"/>
    </source>
</evidence>
<dbReference type="OMA" id="YGFQIPP"/>
<dbReference type="GeneTree" id="ENSGT01030000234551"/>
<dbReference type="InterPro" id="IPR018114">
    <property type="entry name" value="TRYPSIN_HIS"/>
</dbReference>
<dbReference type="PROSITE" id="PS00134">
    <property type="entry name" value="TRYPSIN_HIS"/>
    <property type="match status" value="1"/>
</dbReference>
<dbReference type="InterPro" id="IPR001254">
    <property type="entry name" value="Trypsin_dom"/>
</dbReference>
<dbReference type="GO" id="GO:0005576">
    <property type="term" value="C:extracellular region"/>
    <property type="evidence" value="ECO:0007669"/>
    <property type="project" value="UniProtKB-ARBA"/>
</dbReference>
<dbReference type="InterPro" id="IPR043504">
    <property type="entry name" value="Peptidase_S1_PA_chymotrypsin"/>
</dbReference>
<name>A0A670K875_PODMU</name>
<keyword evidence="3 6" id="KW-0378">Hydrolase</keyword>
<dbReference type="Pfam" id="PF00089">
    <property type="entry name" value="Trypsin"/>
    <property type="match status" value="1"/>
</dbReference>
<protein>
    <recommendedName>
        <fullName evidence="7">Peptidase S1 domain-containing protein</fullName>
    </recommendedName>
</protein>
<evidence type="ECO:0000256" key="5">
    <source>
        <dbReference type="ARBA" id="ARBA00023157"/>
    </source>
</evidence>
<dbReference type="SUPFAM" id="SSF50494">
    <property type="entry name" value="Trypsin-like serine proteases"/>
    <property type="match status" value="1"/>
</dbReference>
<evidence type="ECO:0000313" key="9">
    <source>
        <dbReference type="Proteomes" id="UP000472272"/>
    </source>
</evidence>
<reference evidence="8" key="3">
    <citation type="submission" date="2025-09" db="UniProtKB">
        <authorList>
            <consortium name="Ensembl"/>
        </authorList>
    </citation>
    <scope>IDENTIFICATION</scope>
</reference>
<dbReference type="Proteomes" id="UP000472272">
    <property type="component" value="Chromosome 18"/>
</dbReference>
<dbReference type="InterPro" id="IPR001314">
    <property type="entry name" value="Peptidase_S1A"/>
</dbReference>
<dbReference type="GO" id="GO:0006508">
    <property type="term" value="P:proteolysis"/>
    <property type="evidence" value="ECO:0007669"/>
    <property type="project" value="UniProtKB-KW"/>
</dbReference>
<sequence length="267" mass="29319">MMPHEESQVPSFNFRGRTMEQPGRFCFLLFALLSAHVDTGGSLRSKIVGGGESKPHTRTYVAALKGGRGFMCGGFLVAPQWVLTAAHCNGDISVILGAHDLKAVESTQQVFGVKSYHQHPDYMVVAGTPFNDILLLKLDREAKINKYVQVIPLPENENDLLKDTECFVAGWGRIDARYEASSKLFETNVTALGRRKCLQFIPELTDRMVCAGSRAKLCDVSNGDSGSALVCSGVAHGIVSYGFQIPPSIYTRVAAYLPWIKETMKEE</sequence>
<evidence type="ECO:0000256" key="2">
    <source>
        <dbReference type="ARBA" id="ARBA00022670"/>
    </source>
</evidence>
<evidence type="ECO:0000256" key="4">
    <source>
        <dbReference type="ARBA" id="ARBA00022825"/>
    </source>
</evidence>
<dbReference type="Ensembl" id="ENSPMRT00000035829.1">
    <property type="protein sequence ID" value="ENSPMRP00000033778.1"/>
    <property type="gene ID" value="ENSPMRG00000021897.1"/>
</dbReference>
<dbReference type="PANTHER" id="PTHR24271">
    <property type="entry name" value="KALLIKREIN-RELATED"/>
    <property type="match status" value="1"/>
</dbReference>
<dbReference type="CDD" id="cd00190">
    <property type="entry name" value="Tryp_SPc"/>
    <property type="match status" value="1"/>
</dbReference>
<accession>A0A670K875</accession>
<keyword evidence="9" id="KW-1185">Reference proteome</keyword>
<dbReference type="PRINTS" id="PR00722">
    <property type="entry name" value="CHYMOTRYPSIN"/>
</dbReference>
<dbReference type="AlphaFoldDB" id="A0A670K875"/>
<keyword evidence="2 6" id="KW-0645">Protease</keyword>
<reference evidence="8" key="2">
    <citation type="submission" date="2025-08" db="UniProtKB">
        <authorList>
            <consortium name="Ensembl"/>
        </authorList>
    </citation>
    <scope>IDENTIFICATION</scope>
</reference>
<dbReference type="GO" id="GO:0004252">
    <property type="term" value="F:serine-type endopeptidase activity"/>
    <property type="evidence" value="ECO:0007669"/>
    <property type="project" value="InterPro"/>
</dbReference>
<proteinExistence type="inferred from homology"/>
<keyword evidence="5" id="KW-1015">Disulfide bond</keyword>
<feature type="domain" description="Peptidase S1" evidence="7">
    <location>
        <begin position="47"/>
        <end position="265"/>
    </location>
</feature>
<keyword evidence="4 6" id="KW-0720">Serine protease</keyword>
<dbReference type="GO" id="GO:0035821">
    <property type="term" value="P:modulation of process of another organism"/>
    <property type="evidence" value="ECO:0007669"/>
    <property type="project" value="UniProtKB-ARBA"/>
</dbReference>
<evidence type="ECO:0000313" key="8">
    <source>
        <dbReference type="Ensembl" id="ENSPMRP00000033778.1"/>
    </source>
</evidence>
<dbReference type="PROSITE" id="PS00135">
    <property type="entry name" value="TRYPSIN_SER"/>
    <property type="match status" value="1"/>
</dbReference>
<dbReference type="SMART" id="SM00020">
    <property type="entry name" value="Tryp_SPc"/>
    <property type="match status" value="1"/>
</dbReference>
<dbReference type="PANTHER" id="PTHR24271:SF90">
    <property type="entry name" value="PEPTIDASE S1 DOMAIN-CONTAINING PROTEIN"/>
    <property type="match status" value="1"/>
</dbReference>
<evidence type="ECO:0000259" key="7">
    <source>
        <dbReference type="PROSITE" id="PS50240"/>
    </source>
</evidence>
<organism evidence="8 9">
    <name type="scientific">Podarcis muralis</name>
    <name type="common">Wall lizard</name>
    <name type="synonym">Lacerta muralis</name>
    <dbReference type="NCBI Taxonomy" id="64176"/>
    <lineage>
        <taxon>Eukaryota</taxon>
        <taxon>Metazoa</taxon>
        <taxon>Chordata</taxon>
        <taxon>Craniata</taxon>
        <taxon>Vertebrata</taxon>
        <taxon>Euteleostomi</taxon>
        <taxon>Lepidosauria</taxon>
        <taxon>Squamata</taxon>
        <taxon>Bifurcata</taxon>
        <taxon>Unidentata</taxon>
        <taxon>Episquamata</taxon>
        <taxon>Laterata</taxon>
        <taxon>Lacertibaenia</taxon>
        <taxon>Lacertidae</taxon>
        <taxon>Podarcis</taxon>
    </lineage>
</organism>
<dbReference type="InterPro" id="IPR033116">
    <property type="entry name" value="TRYPSIN_SER"/>
</dbReference>
<evidence type="ECO:0000256" key="3">
    <source>
        <dbReference type="ARBA" id="ARBA00022801"/>
    </source>
</evidence>
<reference evidence="8 9" key="1">
    <citation type="journal article" date="2019" name="Proc. Natl. Acad. Sci. U.S.A.">
        <title>Regulatory changes in pterin and carotenoid genes underlie balanced color polymorphisms in the wall lizard.</title>
        <authorList>
            <person name="Andrade P."/>
            <person name="Pinho C."/>
            <person name="Perez I de Lanuza G."/>
            <person name="Afonso S."/>
            <person name="Brejcha J."/>
            <person name="Rubin C.J."/>
            <person name="Wallerman O."/>
            <person name="Pereira P."/>
            <person name="Sabatino S.J."/>
            <person name="Bellati A."/>
            <person name="Pellitteri-Rosa D."/>
            <person name="Bosakova Z."/>
            <person name="Bunikis I."/>
            <person name="Carretero M.A."/>
            <person name="Feiner N."/>
            <person name="Marsik P."/>
            <person name="Pauperio F."/>
            <person name="Salvi D."/>
            <person name="Soler L."/>
            <person name="While G.M."/>
            <person name="Uller T."/>
            <person name="Font E."/>
            <person name="Andersson L."/>
            <person name="Carneiro M."/>
        </authorList>
    </citation>
    <scope>NUCLEOTIDE SEQUENCE</scope>
</reference>
<dbReference type="FunFam" id="2.40.10.10:FF:000005">
    <property type="entry name" value="Serine protease 37"/>
    <property type="match status" value="1"/>
</dbReference>